<evidence type="ECO:0000256" key="5">
    <source>
        <dbReference type="ARBA" id="ARBA00022679"/>
    </source>
</evidence>
<name>A0A562QII5_9PSED</name>
<sequence length="596" mass="66228">MKLPIKLRTRLFLSISALITVALLGLIIGLVSVLQFTQAQDAHNKRNLEFINASLGMSQELSNQLHELLDGNPSIERLSYHEGEFHTYLDQLKAMSPDRDGREALRQIEQDYNQFTEKLNQPPGSFAQLREDPDFGRAVNSLRNRIYDLQTDFISTMDSLQKQAHNRATLIAVLLALVGIAILGIGFATANTIAKRFGGPIDTLARAADQISQGDFDISLPSSKVTELALLSRRFGSMAESLRQLSQTNVEALVAGQRRLQAVLDSIDYGLVIMDYLGHIEHANPVANRQLGWDDERQGQLLGEALLRPDIDEAVQRVLSGKPLDAVPEDLEIDIAGETRLLAWSLTPVNHADGRSVGALMILRDVTEQRAFDRVRNEFVLRASHELRTPVTGMHMAFALLQERLKFPEDSREAYLLQTVDEETHRLVRLINDLLDFSRYQSGLQRPEKVPSEIGELLEQARARHADEARQKSVELAVELLHTPLPRVTLDPAQMGRVLDNLISNALRHTPSGGRVALQAMRQNDRLLMAVQDNGEGIAYAQQGRVFEPFVQIGTKKGGAGLGLALCKEIIQLHGGRIGVVSRPGQGTQFFMTLPT</sequence>
<dbReference type="GO" id="GO:0007234">
    <property type="term" value="P:osmosensory signaling via phosphorelay pathway"/>
    <property type="evidence" value="ECO:0007669"/>
    <property type="project" value="TreeGrafter"/>
</dbReference>
<evidence type="ECO:0000256" key="8">
    <source>
        <dbReference type="ARBA" id="ARBA00022777"/>
    </source>
</evidence>
<dbReference type="SMART" id="SM00304">
    <property type="entry name" value="HAMP"/>
    <property type="match status" value="1"/>
</dbReference>
<dbReference type="CDD" id="cd06225">
    <property type="entry name" value="HAMP"/>
    <property type="match status" value="1"/>
</dbReference>
<dbReference type="Pfam" id="PF08448">
    <property type="entry name" value="PAS_4"/>
    <property type="match status" value="1"/>
</dbReference>
<dbReference type="Pfam" id="PF02518">
    <property type="entry name" value="HATPase_c"/>
    <property type="match status" value="1"/>
</dbReference>
<dbReference type="InterPro" id="IPR038320">
    <property type="entry name" value="KinB_N_sf"/>
</dbReference>
<dbReference type="PANTHER" id="PTHR42878:SF7">
    <property type="entry name" value="SENSOR HISTIDINE KINASE GLRK"/>
    <property type="match status" value="1"/>
</dbReference>
<proteinExistence type="predicted"/>
<dbReference type="NCBIfam" id="TIGR00229">
    <property type="entry name" value="sensory_box"/>
    <property type="match status" value="1"/>
</dbReference>
<dbReference type="SUPFAM" id="SSF158472">
    <property type="entry name" value="HAMP domain-like"/>
    <property type="match status" value="1"/>
</dbReference>
<dbReference type="Gene3D" id="3.30.565.10">
    <property type="entry name" value="Histidine kinase-like ATPase, C-terminal domain"/>
    <property type="match status" value="1"/>
</dbReference>
<dbReference type="SUPFAM" id="SSF47384">
    <property type="entry name" value="Homodimeric domain of signal transducing histidine kinase"/>
    <property type="match status" value="1"/>
</dbReference>
<dbReference type="CDD" id="cd00130">
    <property type="entry name" value="PAS"/>
    <property type="match status" value="1"/>
</dbReference>
<dbReference type="EMBL" id="VLKY01000003">
    <property type="protein sequence ID" value="TWI56567.1"/>
    <property type="molecule type" value="Genomic_DNA"/>
</dbReference>
<comment type="caution">
    <text evidence="16">The sequence shown here is derived from an EMBL/GenBank/DDBJ whole genome shotgun (WGS) entry which is preliminary data.</text>
</comment>
<dbReference type="Pfam" id="PF00672">
    <property type="entry name" value="HAMP"/>
    <property type="match status" value="1"/>
</dbReference>
<keyword evidence="4" id="KW-0597">Phosphoprotein</keyword>
<dbReference type="Gene3D" id="1.20.120.880">
    <property type="entry name" value="Histidine kinase (KinB), sensor domain"/>
    <property type="match status" value="1"/>
</dbReference>
<evidence type="ECO:0000313" key="16">
    <source>
        <dbReference type="EMBL" id="TWI56567.1"/>
    </source>
</evidence>
<feature type="transmembrane region" description="Helical" evidence="13">
    <location>
        <begin position="168"/>
        <end position="188"/>
    </location>
</feature>
<evidence type="ECO:0000259" key="14">
    <source>
        <dbReference type="PROSITE" id="PS50109"/>
    </source>
</evidence>
<dbReference type="GO" id="GO:0000156">
    <property type="term" value="F:phosphorelay response regulator activity"/>
    <property type="evidence" value="ECO:0007669"/>
    <property type="project" value="TreeGrafter"/>
</dbReference>
<dbReference type="CDD" id="cd00075">
    <property type="entry name" value="HATPase"/>
    <property type="match status" value="1"/>
</dbReference>
<dbReference type="RefSeq" id="WP_145139028.1">
    <property type="nucleotide sequence ID" value="NZ_VLKY01000003.1"/>
</dbReference>
<dbReference type="Gene3D" id="3.30.450.20">
    <property type="entry name" value="PAS domain"/>
    <property type="match status" value="1"/>
</dbReference>
<evidence type="ECO:0000256" key="11">
    <source>
        <dbReference type="ARBA" id="ARBA00023012"/>
    </source>
</evidence>
<dbReference type="PROSITE" id="PS50885">
    <property type="entry name" value="HAMP"/>
    <property type="match status" value="1"/>
</dbReference>
<dbReference type="CDD" id="cd00082">
    <property type="entry name" value="HisKA"/>
    <property type="match status" value="1"/>
</dbReference>
<evidence type="ECO:0000256" key="9">
    <source>
        <dbReference type="ARBA" id="ARBA00022840"/>
    </source>
</evidence>
<keyword evidence="8 16" id="KW-0418">Kinase</keyword>
<dbReference type="SMART" id="SM00387">
    <property type="entry name" value="HATPase_c"/>
    <property type="match status" value="1"/>
</dbReference>
<dbReference type="SMART" id="SM00388">
    <property type="entry name" value="HisKA"/>
    <property type="match status" value="1"/>
</dbReference>
<dbReference type="PRINTS" id="PR00344">
    <property type="entry name" value="BCTRLSENSOR"/>
</dbReference>
<feature type="domain" description="Histidine kinase" evidence="14">
    <location>
        <begin position="382"/>
        <end position="596"/>
    </location>
</feature>
<keyword evidence="5" id="KW-0808">Transferase</keyword>
<evidence type="ECO:0000256" key="2">
    <source>
        <dbReference type="ARBA" id="ARBA00004141"/>
    </source>
</evidence>
<protein>
    <recommendedName>
        <fullName evidence="3">histidine kinase</fullName>
        <ecNumber evidence="3">2.7.13.3</ecNumber>
    </recommendedName>
</protein>
<dbReference type="InterPro" id="IPR035965">
    <property type="entry name" value="PAS-like_dom_sf"/>
</dbReference>
<dbReference type="GO" id="GO:0005524">
    <property type="term" value="F:ATP binding"/>
    <property type="evidence" value="ECO:0007669"/>
    <property type="project" value="UniProtKB-KW"/>
</dbReference>
<dbReference type="EC" id="2.7.13.3" evidence="3"/>
<dbReference type="InterPro" id="IPR003594">
    <property type="entry name" value="HATPase_dom"/>
</dbReference>
<keyword evidence="11" id="KW-0902">Two-component regulatory system</keyword>
<organism evidence="16 17">
    <name type="scientific">Pseudomonas duriflava</name>
    <dbReference type="NCBI Taxonomy" id="459528"/>
    <lineage>
        <taxon>Bacteria</taxon>
        <taxon>Pseudomonadati</taxon>
        <taxon>Pseudomonadota</taxon>
        <taxon>Gammaproteobacteria</taxon>
        <taxon>Pseudomonadales</taxon>
        <taxon>Pseudomonadaceae</taxon>
        <taxon>Pseudomonas</taxon>
    </lineage>
</organism>
<dbReference type="PANTHER" id="PTHR42878">
    <property type="entry name" value="TWO-COMPONENT HISTIDINE KINASE"/>
    <property type="match status" value="1"/>
</dbReference>
<dbReference type="SUPFAM" id="SSF55785">
    <property type="entry name" value="PYP-like sensor domain (PAS domain)"/>
    <property type="match status" value="1"/>
</dbReference>
<dbReference type="GO" id="GO:0030295">
    <property type="term" value="F:protein kinase activator activity"/>
    <property type="evidence" value="ECO:0007669"/>
    <property type="project" value="TreeGrafter"/>
</dbReference>
<evidence type="ECO:0000256" key="10">
    <source>
        <dbReference type="ARBA" id="ARBA00022989"/>
    </source>
</evidence>
<evidence type="ECO:0000259" key="15">
    <source>
        <dbReference type="PROSITE" id="PS50885"/>
    </source>
</evidence>
<accession>A0A562QII5</accession>
<keyword evidence="10 13" id="KW-1133">Transmembrane helix</keyword>
<dbReference type="InterPro" id="IPR013656">
    <property type="entry name" value="PAS_4"/>
</dbReference>
<keyword evidence="12 13" id="KW-0472">Membrane</keyword>
<comment type="subcellular location">
    <subcellularLocation>
        <location evidence="2">Membrane</location>
        <topology evidence="2">Multi-pass membrane protein</topology>
    </subcellularLocation>
</comment>
<dbReference type="SUPFAM" id="SSF55874">
    <property type="entry name" value="ATPase domain of HSP90 chaperone/DNA topoisomerase II/histidine kinase"/>
    <property type="match status" value="1"/>
</dbReference>
<comment type="catalytic activity">
    <reaction evidence="1">
        <text>ATP + protein L-histidine = ADP + protein N-phospho-L-histidine.</text>
        <dbReference type="EC" id="2.7.13.3"/>
    </reaction>
</comment>
<dbReference type="InterPro" id="IPR050351">
    <property type="entry name" value="BphY/WalK/GraS-like"/>
</dbReference>
<dbReference type="FunFam" id="3.30.565.10:FF:000006">
    <property type="entry name" value="Sensor histidine kinase WalK"/>
    <property type="match status" value="1"/>
</dbReference>
<evidence type="ECO:0000256" key="3">
    <source>
        <dbReference type="ARBA" id="ARBA00012438"/>
    </source>
</evidence>
<dbReference type="Gene3D" id="1.10.8.500">
    <property type="entry name" value="HAMP domain in histidine kinase"/>
    <property type="match status" value="1"/>
</dbReference>
<dbReference type="Pfam" id="PF16767">
    <property type="entry name" value="KinB_sensor"/>
    <property type="match status" value="1"/>
</dbReference>
<dbReference type="InterPro" id="IPR031909">
    <property type="entry name" value="KinB_sensor_dom"/>
</dbReference>
<gene>
    <name evidence="16" type="ORF">IQ22_01018</name>
</gene>
<feature type="domain" description="HAMP" evidence="15">
    <location>
        <begin position="195"/>
        <end position="247"/>
    </location>
</feature>
<dbReference type="InterPro" id="IPR000014">
    <property type="entry name" value="PAS"/>
</dbReference>
<dbReference type="Pfam" id="PF00512">
    <property type="entry name" value="HisKA"/>
    <property type="match status" value="1"/>
</dbReference>
<evidence type="ECO:0000256" key="4">
    <source>
        <dbReference type="ARBA" id="ARBA00022553"/>
    </source>
</evidence>
<dbReference type="InterPro" id="IPR003660">
    <property type="entry name" value="HAMP_dom"/>
</dbReference>
<evidence type="ECO:0000313" key="17">
    <source>
        <dbReference type="Proteomes" id="UP000316905"/>
    </source>
</evidence>
<evidence type="ECO:0000256" key="1">
    <source>
        <dbReference type="ARBA" id="ARBA00000085"/>
    </source>
</evidence>
<dbReference type="InterPro" id="IPR036097">
    <property type="entry name" value="HisK_dim/P_sf"/>
</dbReference>
<keyword evidence="17" id="KW-1185">Reference proteome</keyword>
<dbReference type="PROSITE" id="PS50109">
    <property type="entry name" value="HIS_KIN"/>
    <property type="match status" value="1"/>
</dbReference>
<dbReference type="OrthoDB" id="1931120at2"/>
<reference evidence="16 17" key="1">
    <citation type="journal article" date="2015" name="Stand. Genomic Sci.">
        <title>Genomic Encyclopedia of Bacterial and Archaeal Type Strains, Phase III: the genomes of soil and plant-associated and newly described type strains.</title>
        <authorList>
            <person name="Whitman W.B."/>
            <person name="Woyke T."/>
            <person name="Klenk H.P."/>
            <person name="Zhou Y."/>
            <person name="Lilburn T.G."/>
            <person name="Beck B.J."/>
            <person name="De Vos P."/>
            <person name="Vandamme P."/>
            <person name="Eisen J.A."/>
            <person name="Garrity G."/>
            <person name="Hugenholtz P."/>
            <person name="Kyrpides N.C."/>
        </authorList>
    </citation>
    <scope>NUCLEOTIDE SEQUENCE [LARGE SCALE GENOMIC DNA]</scope>
    <source>
        <strain evidence="16 17">CGMCC 1.6858</strain>
    </source>
</reference>
<evidence type="ECO:0000256" key="6">
    <source>
        <dbReference type="ARBA" id="ARBA00022692"/>
    </source>
</evidence>
<dbReference type="InterPro" id="IPR036890">
    <property type="entry name" value="HATPase_C_sf"/>
</dbReference>
<evidence type="ECO:0000256" key="7">
    <source>
        <dbReference type="ARBA" id="ARBA00022741"/>
    </source>
</evidence>
<dbReference type="Gene3D" id="1.10.287.130">
    <property type="match status" value="1"/>
</dbReference>
<dbReference type="AlphaFoldDB" id="A0A562QII5"/>
<evidence type="ECO:0000256" key="13">
    <source>
        <dbReference type="SAM" id="Phobius"/>
    </source>
</evidence>
<keyword evidence="7" id="KW-0547">Nucleotide-binding</keyword>
<feature type="transmembrane region" description="Helical" evidence="13">
    <location>
        <begin position="12"/>
        <end position="36"/>
    </location>
</feature>
<dbReference type="GO" id="GO:0005886">
    <property type="term" value="C:plasma membrane"/>
    <property type="evidence" value="ECO:0007669"/>
    <property type="project" value="UniProtKB-ARBA"/>
</dbReference>
<keyword evidence="9" id="KW-0067">ATP-binding</keyword>
<evidence type="ECO:0000256" key="12">
    <source>
        <dbReference type="ARBA" id="ARBA00023136"/>
    </source>
</evidence>
<dbReference type="InterPro" id="IPR003661">
    <property type="entry name" value="HisK_dim/P_dom"/>
</dbReference>
<dbReference type="InterPro" id="IPR005467">
    <property type="entry name" value="His_kinase_dom"/>
</dbReference>
<dbReference type="GO" id="GO:0000155">
    <property type="term" value="F:phosphorelay sensor kinase activity"/>
    <property type="evidence" value="ECO:0007669"/>
    <property type="project" value="InterPro"/>
</dbReference>
<keyword evidence="6 13" id="KW-0812">Transmembrane</keyword>
<dbReference type="Proteomes" id="UP000316905">
    <property type="component" value="Unassembled WGS sequence"/>
</dbReference>
<dbReference type="InterPro" id="IPR004358">
    <property type="entry name" value="Sig_transdc_His_kin-like_C"/>
</dbReference>